<feature type="domain" description="Saccharopine dehydrogenase NADP binding" evidence="1">
    <location>
        <begin position="6"/>
        <end position="122"/>
    </location>
</feature>
<dbReference type="RefSeq" id="WP_354699895.1">
    <property type="nucleotide sequence ID" value="NZ_CP114014.1"/>
</dbReference>
<evidence type="ECO:0008006" key="4">
    <source>
        <dbReference type="Google" id="ProtNLM"/>
    </source>
</evidence>
<dbReference type="EMBL" id="CP114014">
    <property type="protein sequence ID" value="XAY03340.1"/>
    <property type="molecule type" value="Genomic_DNA"/>
</dbReference>
<sequence length="373" mass="40015">MSKHPVVIYGASGYTGRLVAEYLRQFHVPFTAAGRDAGKLQAIMDKVPGIETATYDCVAVEHTVEGLTELFKGSKVVCNMVGPFAALGMDVAEAALAAGCHYIDTTGEQNWMIDVQEKLGDAYAQEGLLLSPCIAQMYTNGEIAANIALENPGVDTLDTLVLWGGDPTIASTASIFTILMADHLYLENNEYQKWPGDASFNVSVPGQHETALVLTWGGIAHPVWFKDDPRVITCKSRGGLFNQTVMQGVVQVIEIIETQVKPLPTEEEQQAAIAAITAQMPETVTPPRENALVNRSLDSVIGSGPLGAVQVVIRGNNNYQQTGLLQAYAAFSLLSQPPKRVGFASACQAFGHRELLGVQQRFGLVGEPVVTAV</sequence>
<dbReference type="AlphaFoldDB" id="A0AAU7ANW4"/>
<feature type="domain" description="DUF5938" evidence="2">
    <location>
        <begin position="139"/>
        <end position="372"/>
    </location>
</feature>
<dbReference type="InterPro" id="IPR005097">
    <property type="entry name" value="Sacchrp_dh_NADP-bd"/>
</dbReference>
<protein>
    <recommendedName>
        <fullName evidence="4">Saccharopine dehydrogenase</fullName>
    </recommendedName>
</protein>
<dbReference type="InterPro" id="IPR045982">
    <property type="entry name" value="DUF5938"/>
</dbReference>
<evidence type="ECO:0000259" key="2">
    <source>
        <dbReference type="Pfam" id="PF19362"/>
    </source>
</evidence>
<name>A0AAU7ANW4_9ACTN</name>
<dbReference type="InterPro" id="IPR036291">
    <property type="entry name" value="NAD(P)-bd_dom_sf"/>
</dbReference>
<evidence type="ECO:0000313" key="3">
    <source>
        <dbReference type="EMBL" id="XAY03340.1"/>
    </source>
</evidence>
<dbReference type="PANTHER" id="PTHR43781">
    <property type="entry name" value="SACCHAROPINE DEHYDROGENASE"/>
    <property type="match status" value="1"/>
</dbReference>
<dbReference type="Pfam" id="PF03435">
    <property type="entry name" value="Sacchrp_dh_NADP"/>
    <property type="match status" value="1"/>
</dbReference>
<proteinExistence type="predicted"/>
<evidence type="ECO:0000259" key="1">
    <source>
        <dbReference type="Pfam" id="PF03435"/>
    </source>
</evidence>
<dbReference type="SUPFAM" id="SSF51735">
    <property type="entry name" value="NAD(P)-binding Rossmann-fold domains"/>
    <property type="match status" value="1"/>
</dbReference>
<dbReference type="PANTHER" id="PTHR43781:SF1">
    <property type="entry name" value="SACCHAROPINE DEHYDROGENASE"/>
    <property type="match status" value="1"/>
</dbReference>
<organism evidence="3">
    <name type="scientific">Paraconexibacter sp. AEG42_29</name>
    <dbReference type="NCBI Taxonomy" id="2997339"/>
    <lineage>
        <taxon>Bacteria</taxon>
        <taxon>Bacillati</taxon>
        <taxon>Actinomycetota</taxon>
        <taxon>Thermoleophilia</taxon>
        <taxon>Solirubrobacterales</taxon>
        <taxon>Paraconexibacteraceae</taxon>
        <taxon>Paraconexibacter</taxon>
    </lineage>
</organism>
<accession>A0AAU7ANW4</accession>
<dbReference type="Gene3D" id="3.40.50.720">
    <property type="entry name" value="NAD(P)-binding Rossmann-like Domain"/>
    <property type="match status" value="1"/>
</dbReference>
<reference evidence="3" key="1">
    <citation type="submission" date="2022-12" db="EMBL/GenBank/DDBJ databases">
        <title>Paraconexibacter alkalitolerans sp. nov. and Baekduia alba sp. nov., isolated from soil and emended description of the genera Paraconexibacter (Chun et al., 2020) and Baekduia (An et al., 2020).</title>
        <authorList>
            <person name="Vieira S."/>
            <person name="Huber K.J."/>
            <person name="Geppert A."/>
            <person name="Wolf J."/>
            <person name="Neumann-Schaal M."/>
            <person name="Muesken M."/>
            <person name="Overmann J."/>
        </authorList>
    </citation>
    <scope>NUCLEOTIDE SEQUENCE</scope>
    <source>
        <strain evidence="3">AEG42_29</strain>
    </source>
</reference>
<dbReference type="Pfam" id="PF19362">
    <property type="entry name" value="DUF5938"/>
    <property type="match status" value="1"/>
</dbReference>
<gene>
    <name evidence="3" type="ORF">DSM112329_00153</name>
</gene>
<dbReference type="KEGG" id="parq:DSM112329_00153"/>